<feature type="transmembrane region" description="Helical" evidence="6">
    <location>
        <begin position="62"/>
        <end position="84"/>
    </location>
</feature>
<evidence type="ECO:0000256" key="4">
    <source>
        <dbReference type="ARBA" id="ARBA00022989"/>
    </source>
</evidence>
<comment type="subcellular location">
    <subcellularLocation>
        <location evidence="1">Cell membrane</location>
        <topology evidence="1">Multi-pass membrane protein</topology>
    </subcellularLocation>
</comment>
<sequence>MQSIAQRPGTLVSMVDAATPRRGSTVRSVGWVTAGSLLANLLAYVVQVPASRVLGPDAFGEFSVLNAAMLIASVPALALQAVVAREVVRGTPSRRLWRLIGVVFGVVALVSVLAVAAMMRIAHTDLGPTAAALAGAAPLAVVSGGQGLLQGAGRFRLLGAVLAGVGLLRSVPVVGAVYAGADAAGALAAGTLGTAVAAALVAAVAAAAIGPAGRSRGAAVPGSRLTLSAVVAASGVQFVMIVAVSVDLLLSRSVLTAADAGVYALGAVATKAAFWLPQAIGVVVYPRLADPVRSAAALRGAVGVLALTGLVTTLIAAVGGGLVPVVISDDYRPVAGLMWLFALTGALLAVLQLMLLTAIARDRARGAIPALVVLVVEASVILTAVDSVAGLVAVAAGAAACAVAATGVWLTAS</sequence>
<evidence type="ECO:0000313" key="7">
    <source>
        <dbReference type="EMBL" id="GAA2386227.1"/>
    </source>
</evidence>
<feature type="transmembrane region" description="Helical" evidence="6">
    <location>
        <begin position="225"/>
        <end position="250"/>
    </location>
</feature>
<evidence type="ECO:0000256" key="3">
    <source>
        <dbReference type="ARBA" id="ARBA00022692"/>
    </source>
</evidence>
<keyword evidence="4 6" id="KW-1133">Transmembrane helix</keyword>
<feature type="transmembrane region" description="Helical" evidence="6">
    <location>
        <begin position="161"/>
        <end position="181"/>
    </location>
</feature>
<feature type="transmembrane region" description="Helical" evidence="6">
    <location>
        <begin position="297"/>
        <end position="327"/>
    </location>
</feature>
<feature type="transmembrane region" description="Helical" evidence="6">
    <location>
        <begin position="187"/>
        <end position="213"/>
    </location>
</feature>
<name>A0ABN3HRC0_9ACTN</name>
<comment type="caution">
    <text evidence="7">The sequence shown here is derived from an EMBL/GenBank/DDBJ whole genome shotgun (WGS) entry which is preliminary data.</text>
</comment>
<dbReference type="PANTHER" id="PTHR30250">
    <property type="entry name" value="PST FAMILY PREDICTED COLANIC ACID TRANSPORTER"/>
    <property type="match status" value="1"/>
</dbReference>
<organism evidence="7 8">
    <name type="scientific">Gordonia cholesterolivorans</name>
    <dbReference type="NCBI Taxonomy" id="559625"/>
    <lineage>
        <taxon>Bacteria</taxon>
        <taxon>Bacillati</taxon>
        <taxon>Actinomycetota</taxon>
        <taxon>Actinomycetes</taxon>
        <taxon>Mycobacteriales</taxon>
        <taxon>Gordoniaceae</taxon>
        <taxon>Gordonia</taxon>
    </lineage>
</organism>
<feature type="transmembrane region" description="Helical" evidence="6">
    <location>
        <begin position="339"/>
        <end position="360"/>
    </location>
</feature>
<protein>
    <submittedName>
        <fullName evidence="7">Polysaccharide biosynthesis protein</fullName>
    </submittedName>
</protein>
<evidence type="ECO:0000256" key="1">
    <source>
        <dbReference type="ARBA" id="ARBA00004651"/>
    </source>
</evidence>
<gene>
    <name evidence="7" type="ORF">GCM10009855_27960</name>
</gene>
<keyword evidence="2" id="KW-1003">Cell membrane</keyword>
<feature type="transmembrane region" description="Helical" evidence="6">
    <location>
        <begin position="130"/>
        <end position="149"/>
    </location>
</feature>
<keyword evidence="8" id="KW-1185">Reference proteome</keyword>
<feature type="transmembrane region" description="Helical" evidence="6">
    <location>
        <begin position="262"/>
        <end position="285"/>
    </location>
</feature>
<evidence type="ECO:0000256" key="2">
    <source>
        <dbReference type="ARBA" id="ARBA00022475"/>
    </source>
</evidence>
<proteinExistence type="predicted"/>
<dbReference type="PANTHER" id="PTHR30250:SF11">
    <property type="entry name" value="O-ANTIGEN TRANSPORTER-RELATED"/>
    <property type="match status" value="1"/>
</dbReference>
<evidence type="ECO:0000256" key="6">
    <source>
        <dbReference type="SAM" id="Phobius"/>
    </source>
</evidence>
<feature type="transmembrane region" description="Helical" evidence="6">
    <location>
        <begin position="96"/>
        <end position="118"/>
    </location>
</feature>
<dbReference type="Proteomes" id="UP001501170">
    <property type="component" value="Unassembled WGS sequence"/>
</dbReference>
<feature type="transmembrane region" description="Helical" evidence="6">
    <location>
        <begin position="29"/>
        <end position="50"/>
    </location>
</feature>
<keyword evidence="5 6" id="KW-0472">Membrane</keyword>
<dbReference type="InterPro" id="IPR050833">
    <property type="entry name" value="Poly_Biosynth_Transport"/>
</dbReference>
<feature type="transmembrane region" description="Helical" evidence="6">
    <location>
        <begin position="367"/>
        <end position="385"/>
    </location>
</feature>
<keyword evidence="3 6" id="KW-0812">Transmembrane</keyword>
<dbReference type="RefSeq" id="WP_346076830.1">
    <property type="nucleotide sequence ID" value="NZ_BAAARB010000016.1"/>
</dbReference>
<dbReference type="EMBL" id="BAAARB010000016">
    <property type="protein sequence ID" value="GAA2386227.1"/>
    <property type="molecule type" value="Genomic_DNA"/>
</dbReference>
<evidence type="ECO:0000313" key="8">
    <source>
        <dbReference type="Proteomes" id="UP001501170"/>
    </source>
</evidence>
<reference evidence="7 8" key="1">
    <citation type="journal article" date="2019" name="Int. J. Syst. Evol. Microbiol.">
        <title>The Global Catalogue of Microorganisms (GCM) 10K type strain sequencing project: providing services to taxonomists for standard genome sequencing and annotation.</title>
        <authorList>
            <consortium name="The Broad Institute Genomics Platform"/>
            <consortium name="The Broad Institute Genome Sequencing Center for Infectious Disease"/>
            <person name="Wu L."/>
            <person name="Ma J."/>
        </authorList>
    </citation>
    <scope>NUCLEOTIDE SEQUENCE [LARGE SCALE GENOMIC DNA]</scope>
    <source>
        <strain evidence="7 8">JCM 16227</strain>
    </source>
</reference>
<feature type="transmembrane region" description="Helical" evidence="6">
    <location>
        <begin position="391"/>
        <end position="412"/>
    </location>
</feature>
<evidence type="ECO:0000256" key="5">
    <source>
        <dbReference type="ARBA" id="ARBA00023136"/>
    </source>
</evidence>
<accession>A0ABN3HRC0</accession>